<dbReference type="InterPro" id="IPR025669">
    <property type="entry name" value="AAA_dom"/>
</dbReference>
<dbReference type="SUPFAM" id="SSF52540">
    <property type="entry name" value="P-loop containing nucleoside triphosphate hydrolases"/>
    <property type="match status" value="1"/>
</dbReference>
<dbReference type="InterPro" id="IPR050678">
    <property type="entry name" value="DNA_Partitioning_ATPase"/>
</dbReference>
<dbReference type="InterPro" id="IPR027417">
    <property type="entry name" value="P-loop_NTPase"/>
</dbReference>
<dbReference type="EMBL" id="GQ900386">
    <property type="protein sequence ID" value="ADA61609.1"/>
    <property type="molecule type" value="Genomic_DNA"/>
</dbReference>
<reference evidence="2" key="2">
    <citation type="submission" date="2009-12" db="EMBL/GenBank/DDBJ databases">
        <authorList>
            <person name="Summers A.O."/>
            <person name="Shearer J."/>
            <person name="Wireman J."/>
        </authorList>
    </citation>
    <scope>NUCLEOTIDE SEQUENCE</scope>
    <source>
        <strain evidence="2">CDC3</strain>
        <plasmid evidence="2">SAP020A</plasmid>
    </source>
</reference>
<geneLocation type="plasmid" evidence="2">
    <name>SAP020A</name>
</geneLocation>
<evidence type="ECO:0000259" key="1">
    <source>
        <dbReference type="Pfam" id="PF13614"/>
    </source>
</evidence>
<dbReference type="AlphaFoldDB" id="D2J6X8"/>
<reference evidence="2" key="1">
    <citation type="submission" date="2009-08" db="EMBL/GenBank/DDBJ databases">
        <authorList>
            <person name="Gill J."/>
            <person name="Borman J."/>
            <person name="Shetty J."/>
            <person name="Hostetler J."/>
            <person name="Durkin S."/>
            <person name="Montgomery B."/>
        </authorList>
    </citation>
    <scope>NUCLEOTIDE SEQUENCE</scope>
    <source>
        <strain evidence="2">CDC3</strain>
        <plasmid evidence="2">SAP020A</plasmid>
    </source>
</reference>
<sequence length="255" mass="29483">MRTYSFISIQGNVGKSSIVYNFSRYLASKDYKVLIIDMDHQCSISRVFKCDEKINTVKGIFTNEKVKIKNVSENIDLIEGSYDLDSVEYQMINQPNSDTLLLRWLSTNMNKNLKLSSKYDVILIDTNTGFESSTRNSIAVSDIVINVDVPISDSKRFKDITLKQFKECVVEISDSISTKSYVKPKYYVVGNVVNLVFEDSRLYIEELKESDDYLTYFIEKNSFSIEKYQNNSNTKEDSDLFKPYRDSFEKILSAK</sequence>
<dbReference type="PANTHER" id="PTHR13696:SF99">
    <property type="entry name" value="COBYRINIC ACID AC-DIAMIDE SYNTHASE"/>
    <property type="match status" value="1"/>
</dbReference>
<feature type="domain" description="AAA" evidence="1">
    <location>
        <begin position="2"/>
        <end position="151"/>
    </location>
</feature>
<keyword evidence="2" id="KW-0614">Plasmid</keyword>
<organism evidence="2">
    <name type="scientific">Staphylococcus sp. CDC3</name>
    <dbReference type="NCBI Taxonomy" id="678601"/>
    <lineage>
        <taxon>Bacteria</taxon>
        <taxon>Bacillati</taxon>
        <taxon>Bacillota</taxon>
        <taxon>Bacilli</taxon>
        <taxon>Bacillales</taxon>
        <taxon>Staphylococcaceae</taxon>
        <taxon>Staphylococcus</taxon>
    </lineage>
</organism>
<dbReference type="RefSeq" id="WP_012818000.1">
    <property type="nucleotide sequence ID" value="NC_013373.1"/>
</dbReference>
<dbReference type="Gene3D" id="3.40.50.300">
    <property type="entry name" value="P-loop containing nucleotide triphosphate hydrolases"/>
    <property type="match status" value="1"/>
</dbReference>
<protein>
    <submittedName>
        <fullName evidence="2">Putative plasmid partition protein</fullName>
    </submittedName>
</protein>
<dbReference type="CDD" id="cd02042">
    <property type="entry name" value="ParAB_family"/>
    <property type="match status" value="1"/>
</dbReference>
<accession>D2J6X8</accession>
<proteinExistence type="predicted"/>
<name>D2J6X8_9STAP</name>
<dbReference type="Pfam" id="PF13614">
    <property type="entry name" value="AAA_31"/>
    <property type="match status" value="1"/>
</dbReference>
<evidence type="ECO:0000313" key="2">
    <source>
        <dbReference type="EMBL" id="ADA61609.1"/>
    </source>
</evidence>
<dbReference type="PANTHER" id="PTHR13696">
    <property type="entry name" value="P-LOOP CONTAINING NUCLEOSIDE TRIPHOSPHATE HYDROLASE"/>
    <property type="match status" value="1"/>
</dbReference>
<gene>
    <name evidence="2" type="ORF">SAP020A_034</name>
</gene>